<protein>
    <submittedName>
        <fullName evidence="1">Uncharacterized protein</fullName>
    </submittedName>
</protein>
<dbReference type="Proteomes" id="UP000031670">
    <property type="component" value="Unassembled WGS sequence"/>
</dbReference>
<reference evidence="1 2" key="2">
    <citation type="submission" date="2015-01" db="EMBL/GenBank/DDBJ databases">
        <authorList>
            <consortium name="NBRP consortium"/>
            <person name="Sawabe T."/>
            <person name="Meirelles P."/>
            <person name="Feng G."/>
            <person name="Sayaka M."/>
            <person name="Hattori M."/>
            <person name="Ohkuma M."/>
        </authorList>
    </citation>
    <scope>NUCLEOTIDE SEQUENCE [LARGE SCALE GENOMIC DNA]</scope>
    <source>
        <strain evidence="1 2">JCM19232</strain>
    </source>
</reference>
<accession>A0A0B8PQ43</accession>
<comment type="caution">
    <text evidence="1">The sequence shown here is derived from an EMBL/GenBank/DDBJ whole genome shotgun (WGS) entry which is preliminary data.</text>
</comment>
<evidence type="ECO:0000313" key="1">
    <source>
        <dbReference type="EMBL" id="GAM65248.1"/>
    </source>
</evidence>
<name>A0A0B8PQ43_9VIBR</name>
<dbReference type="AlphaFoldDB" id="A0A0B8PQ43"/>
<dbReference type="EMBL" id="BBSA01000018">
    <property type="protein sequence ID" value="GAM65248.1"/>
    <property type="molecule type" value="Genomic_DNA"/>
</dbReference>
<organism evidence="1 2">
    <name type="scientific">Vibrio ishigakensis</name>
    <dbReference type="NCBI Taxonomy" id="1481914"/>
    <lineage>
        <taxon>Bacteria</taxon>
        <taxon>Pseudomonadati</taxon>
        <taxon>Pseudomonadota</taxon>
        <taxon>Gammaproteobacteria</taxon>
        <taxon>Vibrionales</taxon>
        <taxon>Vibrionaceae</taxon>
        <taxon>Vibrio</taxon>
    </lineage>
</organism>
<gene>
    <name evidence="1" type="ORF">JCM19232_4213</name>
</gene>
<reference evidence="1 2" key="1">
    <citation type="submission" date="2015-01" db="EMBL/GenBank/DDBJ databases">
        <title>Vibrio sp. C5 JCM 19232 whole genome shotgun sequence.</title>
        <authorList>
            <person name="Sawabe T."/>
            <person name="Meirelles P."/>
            <person name="Feng G."/>
            <person name="Sayaka M."/>
            <person name="Hattori M."/>
            <person name="Ohkuma M."/>
        </authorList>
    </citation>
    <scope>NUCLEOTIDE SEQUENCE [LARGE SCALE GENOMIC DNA]</scope>
    <source>
        <strain evidence="1 2">JCM19232</strain>
    </source>
</reference>
<evidence type="ECO:0000313" key="2">
    <source>
        <dbReference type="Proteomes" id="UP000031670"/>
    </source>
</evidence>
<proteinExistence type="predicted"/>
<sequence length="45" mass="5244">MHGSLTTVCTQNVWITTFVWYLAWLEEMGLKFNESQLFINDGFDG</sequence>